<dbReference type="PANTHER" id="PTHR18968:SF9">
    <property type="entry name" value="3D-(3,5_4)-TRIHYDROXYCYCLOHEXANE-1,2-DIONE HYDROLASE"/>
    <property type="match status" value="1"/>
</dbReference>
<dbReference type="Pfam" id="PF02775">
    <property type="entry name" value="TPP_enzyme_C"/>
    <property type="match status" value="1"/>
</dbReference>
<dbReference type="GO" id="GO:0000287">
    <property type="term" value="F:magnesium ion binding"/>
    <property type="evidence" value="ECO:0007669"/>
    <property type="project" value="InterPro"/>
</dbReference>
<dbReference type="SUPFAM" id="SSF52518">
    <property type="entry name" value="Thiamin diphosphate-binding fold (THDP-binding)"/>
    <property type="match status" value="2"/>
</dbReference>
<dbReference type="NCBIfam" id="TIGR04377">
    <property type="entry name" value="myo_inos_iolD"/>
    <property type="match status" value="1"/>
</dbReference>
<name>A0A6J6AWM7_9ZZZZ</name>
<dbReference type="InterPro" id="IPR030817">
    <property type="entry name" value="Myo_inos_IolD"/>
</dbReference>
<feature type="domain" description="Thiamine pyrophosphate enzyme TPP-binding" evidence="5">
    <location>
        <begin position="434"/>
        <end position="577"/>
    </location>
</feature>
<proteinExistence type="inferred from homology"/>
<evidence type="ECO:0000259" key="4">
    <source>
        <dbReference type="Pfam" id="PF00205"/>
    </source>
</evidence>
<evidence type="ECO:0000256" key="3">
    <source>
        <dbReference type="RuleBase" id="RU362132"/>
    </source>
</evidence>
<comment type="similarity">
    <text evidence="1 3">Belongs to the TPP enzyme family.</text>
</comment>
<sequence>MKTIRLTTAQALVKFLVAQRILINGREEKLFPGVLAIFGHGNVTSLGVALDEERKNIRTWRGQNEQGMALAAVGFAKAKRRQQIMVASSSIGPGALNMVTAAGVAYVDRLPVLFLAGDTFVHRIPDPVLQQGESFGDPSITVNDAFKPVVRYWDRIVAPQQLLHSLPHAVSTMLDPATCGPAFIGLPQDVQAESFDFPEVFFEKVVHTIIRPRADATELKNAVDALKNAKRPLIIAGGGVHYSLAEKVLAAFATAHNIPVVETVAGKASLLASHPLNAGPVGVTGCESANNLAAQADVVVAIGTRLQDFATGSWTIFSNEQTKFIGVNTVRFDAIKHRSLPVVGDALEALSDFGTQLGNWRSDDTWSKVAQQEVVGYHKYIDSIAAKNTVVNTAANTDQLATYAQVVGVVDRAAQQSDYVLTAAGGFPGELNNGWRAKSLDSFDCEYGFSCMGYELSGAWGAKMAMPEREVISFVGDGSYMMMNSDIYSSVLYGHKLIVIVCDNGGYAVINRLQVNQGGVPFNNQLADCEPANLVYVDFAQHAASMGAISETVGSIDELETAFARARKSDRTHVIVIKTSPNDWTEGGSFWEVGVPTTSHRPEVLKAGEIMREGKKQQRIGW</sequence>
<feature type="domain" description="Thiamine pyrophosphate enzyme N-terminal TPP-binding" evidence="6">
    <location>
        <begin position="45"/>
        <end position="125"/>
    </location>
</feature>
<organism evidence="7">
    <name type="scientific">freshwater metagenome</name>
    <dbReference type="NCBI Taxonomy" id="449393"/>
    <lineage>
        <taxon>unclassified sequences</taxon>
        <taxon>metagenomes</taxon>
        <taxon>ecological metagenomes</taxon>
    </lineage>
</organism>
<dbReference type="GO" id="GO:0016823">
    <property type="term" value="F:hydrolase activity, acting on acid carbon-carbon bonds, in ketonic substances"/>
    <property type="evidence" value="ECO:0007669"/>
    <property type="project" value="InterPro"/>
</dbReference>
<dbReference type="InterPro" id="IPR012001">
    <property type="entry name" value="Thiamin_PyroP_enz_TPP-bd_dom"/>
</dbReference>
<evidence type="ECO:0000256" key="2">
    <source>
        <dbReference type="ARBA" id="ARBA00023052"/>
    </source>
</evidence>
<dbReference type="GO" id="GO:0009099">
    <property type="term" value="P:L-valine biosynthetic process"/>
    <property type="evidence" value="ECO:0007669"/>
    <property type="project" value="TreeGrafter"/>
</dbReference>
<dbReference type="InterPro" id="IPR011766">
    <property type="entry name" value="TPP_enzyme_TPP-bd"/>
</dbReference>
<dbReference type="InterPro" id="IPR045229">
    <property type="entry name" value="TPP_enz"/>
</dbReference>
<evidence type="ECO:0000313" key="7">
    <source>
        <dbReference type="EMBL" id="CAB4530924.1"/>
    </source>
</evidence>
<dbReference type="GO" id="GO:0003984">
    <property type="term" value="F:acetolactate synthase activity"/>
    <property type="evidence" value="ECO:0007669"/>
    <property type="project" value="TreeGrafter"/>
</dbReference>
<dbReference type="AlphaFoldDB" id="A0A6J6AWM7"/>
<evidence type="ECO:0000259" key="5">
    <source>
        <dbReference type="Pfam" id="PF02775"/>
    </source>
</evidence>
<dbReference type="Pfam" id="PF02776">
    <property type="entry name" value="TPP_enzyme_N"/>
    <property type="match status" value="1"/>
</dbReference>
<gene>
    <name evidence="7" type="ORF">UFOPK1353_00247</name>
</gene>
<dbReference type="InterPro" id="IPR029061">
    <property type="entry name" value="THDP-binding"/>
</dbReference>
<dbReference type="EMBL" id="CAEZSE010000023">
    <property type="protein sequence ID" value="CAB4530924.1"/>
    <property type="molecule type" value="Genomic_DNA"/>
</dbReference>
<dbReference type="SUPFAM" id="SSF52467">
    <property type="entry name" value="DHS-like NAD/FAD-binding domain"/>
    <property type="match status" value="1"/>
</dbReference>
<accession>A0A6J6AWM7</accession>
<dbReference type="InterPro" id="IPR029035">
    <property type="entry name" value="DHS-like_NAD/FAD-binding_dom"/>
</dbReference>
<dbReference type="Gene3D" id="3.40.50.1220">
    <property type="entry name" value="TPP-binding domain"/>
    <property type="match status" value="1"/>
</dbReference>
<feature type="domain" description="Thiamine pyrophosphate enzyme central" evidence="4">
    <location>
        <begin position="219"/>
        <end position="351"/>
    </location>
</feature>
<dbReference type="InterPro" id="IPR012000">
    <property type="entry name" value="Thiamin_PyroP_enz_cen_dom"/>
</dbReference>
<reference evidence="7" key="1">
    <citation type="submission" date="2020-05" db="EMBL/GenBank/DDBJ databases">
        <authorList>
            <person name="Chiriac C."/>
            <person name="Salcher M."/>
            <person name="Ghai R."/>
            <person name="Kavagutti S V."/>
        </authorList>
    </citation>
    <scope>NUCLEOTIDE SEQUENCE</scope>
</reference>
<dbReference type="GO" id="GO:0030976">
    <property type="term" value="F:thiamine pyrophosphate binding"/>
    <property type="evidence" value="ECO:0007669"/>
    <property type="project" value="InterPro"/>
</dbReference>
<dbReference type="Gene3D" id="3.40.50.970">
    <property type="match status" value="2"/>
</dbReference>
<protein>
    <submittedName>
        <fullName evidence="7">Unannotated protein</fullName>
    </submittedName>
</protein>
<evidence type="ECO:0000256" key="1">
    <source>
        <dbReference type="ARBA" id="ARBA00007812"/>
    </source>
</evidence>
<dbReference type="Pfam" id="PF00205">
    <property type="entry name" value="TPP_enzyme_M"/>
    <property type="match status" value="1"/>
</dbReference>
<evidence type="ECO:0000259" key="6">
    <source>
        <dbReference type="Pfam" id="PF02776"/>
    </source>
</evidence>
<keyword evidence="2 3" id="KW-0786">Thiamine pyrophosphate</keyword>
<dbReference type="GO" id="GO:0009097">
    <property type="term" value="P:isoleucine biosynthetic process"/>
    <property type="evidence" value="ECO:0007669"/>
    <property type="project" value="TreeGrafter"/>
</dbReference>
<dbReference type="CDD" id="cd07035">
    <property type="entry name" value="TPP_PYR_POX_like"/>
    <property type="match status" value="1"/>
</dbReference>
<dbReference type="GO" id="GO:0050660">
    <property type="term" value="F:flavin adenine dinucleotide binding"/>
    <property type="evidence" value="ECO:0007669"/>
    <property type="project" value="TreeGrafter"/>
</dbReference>
<dbReference type="GO" id="GO:0005948">
    <property type="term" value="C:acetolactate synthase complex"/>
    <property type="evidence" value="ECO:0007669"/>
    <property type="project" value="TreeGrafter"/>
</dbReference>
<dbReference type="GO" id="GO:0019310">
    <property type="term" value="P:inositol catabolic process"/>
    <property type="evidence" value="ECO:0007669"/>
    <property type="project" value="InterPro"/>
</dbReference>
<dbReference type="PANTHER" id="PTHR18968">
    <property type="entry name" value="THIAMINE PYROPHOSPHATE ENZYMES"/>
    <property type="match status" value="1"/>
</dbReference>